<feature type="domain" description="Potassium channel" evidence="10">
    <location>
        <begin position="182"/>
        <end position="221"/>
    </location>
</feature>
<dbReference type="Proteomes" id="UP000001593">
    <property type="component" value="Unassembled WGS sequence"/>
</dbReference>
<feature type="transmembrane region" description="Helical" evidence="9">
    <location>
        <begin position="173"/>
        <end position="196"/>
    </location>
</feature>
<feature type="non-terminal residue" evidence="11">
    <location>
        <position position="1"/>
    </location>
</feature>
<dbReference type="PRINTS" id="PR01333">
    <property type="entry name" value="2POREKCHANEL"/>
</dbReference>
<evidence type="ECO:0000259" key="10">
    <source>
        <dbReference type="Pfam" id="PF07885"/>
    </source>
</evidence>
<organism evidence="11 12">
    <name type="scientific">Nematostella vectensis</name>
    <name type="common">Starlet sea anemone</name>
    <dbReference type="NCBI Taxonomy" id="45351"/>
    <lineage>
        <taxon>Eukaryota</taxon>
        <taxon>Metazoa</taxon>
        <taxon>Cnidaria</taxon>
        <taxon>Anthozoa</taxon>
        <taxon>Hexacorallia</taxon>
        <taxon>Actiniaria</taxon>
        <taxon>Edwardsiidae</taxon>
        <taxon>Nematostella</taxon>
    </lineage>
</organism>
<dbReference type="eggNOG" id="KOG4404">
    <property type="taxonomic scope" value="Eukaryota"/>
</dbReference>
<evidence type="ECO:0000256" key="7">
    <source>
        <dbReference type="ARBA" id="ARBA00023303"/>
    </source>
</evidence>
<dbReference type="KEGG" id="nve:5502447"/>
<evidence type="ECO:0000256" key="4">
    <source>
        <dbReference type="ARBA" id="ARBA00022989"/>
    </source>
</evidence>
<dbReference type="GO" id="GO:0071805">
    <property type="term" value="P:potassium ion transmembrane transport"/>
    <property type="evidence" value="ECO:0000318"/>
    <property type="project" value="GO_Central"/>
</dbReference>
<evidence type="ECO:0000256" key="9">
    <source>
        <dbReference type="SAM" id="Phobius"/>
    </source>
</evidence>
<comment type="similarity">
    <text evidence="8">Belongs to the two pore domain potassium channel (TC 1.A.1.8) family.</text>
</comment>
<dbReference type="OrthoDB" id="297496at2759"/>
<evidence type="ECO:0000256" key="6">
    <source>
        <dbReference type="ARBA" id="ARBA00023136"/>
    </source>
</evidence>
<dbReference type="InParanoid" id="A7SXP2"/>
<evidence type="ECO:0000256" key="1">
    <source>
        <dbReference type="ARBA" id="ARBA00004141"/>
    </source>
</evidence>
<evidence type="ECO:0000256" key="3">
    <source>
        <dbReference type="ARBA" id="ARBA00022692"/>
    </source>
</evidence>
<dbReference type="PANTHER" id="PTHR11003:SF291">
    <property type="entry name" value="IP11374P"/>
    <property type="match status" value="1"/>
</dbReference>
<feature type="transmembrane region" description="Helical" evidence="9">
    <location>
        <begin position="95"/>
        <end position="114"/>
    </location>
</feature>
<dbReference type="GO" id="GO:0022841">
    <property type="term" value="F:potassium ion leak channel activity"/>
    <property type="evidence" value="ECO:0000318"/>
    <property type="project" value="GO_Central"/>
</dbReference>
<name>A7SXP2_NEMVE</name>
<dbReference type="InterPro" id="IPR003280">
    <property type="entry name" value="2pore_dom_K_chnl"/>
</dbReference>
<dbReference type="HOGENOM" id="CLU_022504_1_0_1"/>
<evidence type="ECO:0000313" key="12">
    <source>
        <dbReference type="Proteomes" id="UP000001593"/>
    </source>
</evidence>
<reference evidence="11 12" key="1">
    <citation type="journal article" date="2007" name="Science">
        <title>Sea anemone genome reveals ancestral eumetazoan gene repertoire and genomic organization.</title>
        <authorList>
            <person name="Putnam N.H."/>
            <person name="Srivastava M."/>
            <person name="Hellsten U."/>
            <person name="Dirks B."/>
            <person name="Chapman J."/>
            <person name="Salamov A."/>
            <person name="Terry A."/>
            <person name="Shapiro H."/>
            <person name="Lindquist E."/>
            <person name="Kapitonov V.V."/>
            <person name="Jurka J."/>
            <person name="Genikhovich G."/>
            <person name="Grigoriev I.V."/>
            <person name="Lucas S.M."/>
            <person name="Steele R.E."/>
            <person name="Finnerty J.R."/>
            <person name="Technau U."/>
            <person name="Martindale M.Q."/>
            <person name="Rokhsar D.S."/>
        </authorList>
    </citation>
    <scope>NUCLEOTIDE SEQUENCE [LARGE SCALE GENOMIC DNA]</scope>
    <source>
        <strain evidence="12">CH2 X CH6</strain>
    </source>
</reference>
<proteinExistence type="inferred from homology"/>
<dbReference type="GO" id="GO:0005886">
    <property type="term" value="C:plasma membrane"/>
    <property type="evidence" value="ECO:0000318"/>
    <property type="project" value="GO_Central"/>
</dbReference>
<accession>A7SXP2</accession>
<dbReference type="SUPFAM" id="SSF81324">
    <property type="entry name" value="Voltage-gated potassium channels"/>
    <property type="match status" value="2"/>
</dbReference>
<evidence type="ECO:0000256" key="8">
    <source>
        <dbReference type="RuleBase" id="RU003857"/>
    </source>
</evidence>
<dbReference type="EMBL" id="DS469892">
    <property type="protein sequence ID" value="EDO31528.1"/>
    <property type="molecule type" value="Genomic_DNA"/>
</dbReference>
<dbReference type="GO" id="GO:0015271">
    <property type="term" value="F:outward rectifier potassium channel activity"/>
    <property type="evidence" value="ECO:0000318"/>
    <property type="project" value="GO_Central"/>
</dbReference>
<dbReference type="FunCoup" id="A7SXP2">
    <property type="interactions" value="4"/>
</dbReference>
<comment type="subcellular location">
    <subcellularLocation>
        <location evidence="1">Membrane</location>
        <topology evidence="1">Multi-pass membrane protein</topology>
    </subcellularLocation>
</comment>
<dbReference type="OMA" id="LEEKEHX"/>
<keyword evidence="5 8" id="KW-0406">Ion transport</keyword>
<evidence type="ECO:0000313" key="11">
    <source>
        <dbReference type="EMBL" id="EDO31528.1"/>
    </source>
</evidence>
<evidence type="ECO:0000256" key="5">
    <source>
        <dbReference type="ARBA" id="ARBA00023065"/>
    </source>
</evidence>
<keyword evidence="4 9" id="KW-1133">Transmembrane helix</keyword>
<dbReference type="PhylomeDB" id="A7SXP2"/>
<gene>
    <name evidence="11" type="ORF">NEMVEDRAFT_v1g175400</name>
</gene>
<keyword evidence="2 8" id="KW-0813">Transport</keyword>
<keyword evidence="6 9" id="KW-0472">Membrane</keyword>
<evidence type="ECO:0000256" key="2">
    <source>
        <dbReference type="ARBA" id="ARBA00022448"/>
    </source>
</evidence>
<dbReference type="PANTHER" id="PTHR11003">
    <property type="entry name" value="POTASSIUM CHANNEL, SUBFAMILY K"/>
    <property type="match status" value="1"/>
</dbReference>
<protein>
    <recommendedName>
        <fullName evidence="10">Potassium channel domain-containing protein</fullName>
    </recommendedName>
</protein>
<keyword evidence="12" id="KW-1185">Reference proteome</keyword>
<sequence>MSEEGFKLAILWIAYFLYMLIGAFIFMSLEYKNEEQELRVLSEKLETLSAENSTATFGSLKTDKQRQFLYDFCSHGLALNPGGEHHYQWDLAGSFYFAGTVITTVGFGLTAPVTRAGKLFFLPYSLFGIPLHVLLFNTMLDRTVYLITGLLRRLHHKFSTGSPLSDWEPSTTLIALVAFLSMSILVLLSAPLFVFLEGWSYFESVYFAVVTYTTVGFGDFV</sequence>
<dbReference type="Gene3D" id="1.10.287.70">
    <property type="match status" value="1"/>
</dbReference>
<keyword evidence="7 8" id="KW-0407">Ion channel</keyword>
<dbReference type="AlphaFoldDB" id="A7SXP2"/>
<feature type="domain" description="Potassium channel" evidence="10">
    <location>
        <begin position="85"/>
        <end position="142"/>
    </location>
</feature>
<feature type="transmembrane region" description="Helical" evidence="9">
    <location>
        <begin position="9"/>
        <end position="29"/>
    </location>
</feature>
<keyword evidence="3 8" id="KW-0812">Transmembrane</keyword>
<feature type="transmembrane region" description="Helical" evidence="9">
    <location>
        <begin position="121"/>
        <end position="140"/>
    </location>
</feature>
<dbReference type="InterPro" id="IPR013099">
    <property type="entry name" value="K_chnl_dom"/>
</dbReference>
<dbReference type="Pfam" id="PF07885">
    <property type="entry name" value="Ion_trans_2"/>
    <property type="match status" value="2"/>
</dbReference>